<reference evidence="12 13" key="2">
    <citation type="submission" date="2015-05" db="EMBL/GenBank/DDBJ databases">
        <authorList>
            <person name="Morales-Cruz A."/>
            <person name="Amrine K.C."/>
            <person name="Cantu D."/>
        </authorList>
    </citation>
    <scope>NUCLEOTIDE SEQUENCE [LARGE SCALE GENOMIC DNA]</scope>
    <source>
        <strain evidence="12">UCRPC4</strain>
    </source>
</reference>
<dbReference type="InterPro" id="IPR003960">
    <property type="entry name" value="ATPase_AAA_CS"/>
</dbReference>
<protein>
    <submittedName>
        <fullName evidence="12">Putative aaa family</fullName>
    </submittedName>
</protein>
<dbReference type="Gene3D" id="3.40.50.300">
    <property type="entry name" value="P-loop containing nucleotide triphosphate hydrolases"/>
    <property type="match status" value="2"/>
</dbReference>
<organism evidence="12 13">
    <name type="scientific">Phaeomoniella chlamydospora</name>
    <name type="common">Phaeoacremonium chlamydosporum</name>
    <dbReference type="NCBI Taxonomy" id="158046"/>
    <lineage>
        <taxon>Eukaryota</taxon>
        <taxon>Fungi</taxon>
        <taxon>Dikarya</taxon>
        <taxon>Ascomycota</taxon>
        <taxon>Pezizomycotina</taxon>
        <taxon>Eurotiomycetes</taxon>
        <taxon>Chaetothyriomycetidae</taxon>
        <taxon>Phaeomoniellales</taxon>
        <taxon>Phaeomoniellaceae</taxon>
        <taxon>Phaeomoniella</taxon>
    </lineage>
</organism>
<evidence type="ECO:0000256" key="3">
    <source>
        <dbReference type="ARBA" id="ARBA00006914"/>
    </source>
</evidence>
<dbReference type="GO" id="GO:0003682">
    <property type="term" value="F:chromatin binding"/>
    <property type="evidence" value="ECO:0007669"/>
    <property type="project" value="TreeGrafter"/>
</dbReference>
<dbReference type="OrthoDB" id="5421at2759"/>
<feature type="region of interest" description="Disordered" evidence="10">
    <location>
        <begin position="1322"/>
        <end position="1630"/>
    </location>
</feature>
<keyword evidence="9" id="KW-0539">Nucleus</keyword>
<dbReference type="FunFam" id="1.10.8.60:FF:000016">
    <property type="entry name" value="ATPase family AAA domain-containing protein 2B"/>
    <property type="match status" value="1"/>
</dbReference>
<feature type="compositionally biased region" description="Acidic residues" evidence="10">
    <location>
        <begin position="57"/>
        <end position="82"/>
    </location>
</feature>
<evidence type="ECO:0000256" key="7">
    <source>
        <dbReference type="ARBA" id="ARBA00022840"/>
    </source>
</evidence>
<keyword evidence="8" id="KW-0103">Bromodomain</keyword>
<dbReference type="Gene3D" id="1.10.8.60">
    <property type="match status" value="1"/>
</dbReference>
<evidence type="ECO:0000313" key="13">
    <source>
        <dbReference type="Proteomes" id="UP000053317"/>
    </source>
</evidence>
<dbReference type="Proteomes" id="UP000053317">
    <property type="component" value="Unassembled WGS sequence"/>
</dbReference>
<keyword evidence="5" id="KW-0547">Nucleotide-binding</keyword>
<dbReference type="InterPro" id="IPR027417">
    <property type="entry name" value="P-loop_NTPase"/>
</dbReference>
<comment type="subcellular location">
    <subcellularLocation>
        <location evidence="2">Chromosome</location>
    </subcellularLocation>
    <subcellularLocation>
        <location evidence="1">Nucleus</location>
    </subcellularLocation>
</comment>
<dbReference type="InterPro" id="IPR003959">
    <property type="entry name" value="ATPase_AAA_core"/>
</dbReference>
<feature type="domain" description="AAA+ ATPase" evidence="11">
    <location>
        <begin position="649"/>
        <end position="790"/>
    </location>
</feature>
<keyword evidence="6" id="KW-0378">Hydrolase</keyword>
<dbReference type="GO" id="GO:0005524">
    <property type="term" value="F:ATP binding"/>
    <property type="evidence" value="ECO:0007669"/>
    <property type="project" value="UniProtKB-KW"/>
</dbReference>
<dbReference type="GO" id="GO:0006334">
    <property type="term" value="P:nucleosome assembly"/>
    <property type="evidence" value="ECO:0007669"/>
    <property type="project" value="TreeGrafter"/>
</dbReference>
<dbReference type="SUPFAM" id="SSF52540">
    <property type="entry name" value="P-loop containing nucleoside triphosphate hydrolases"/>
    <property type="match status" value="2"/>
</dbReference>
<dbReference type="EMBL" id="LCWF01000161">
    <property type="protein sequence ID" value="KKY16412.1"/>
    <property type="molecule type" value="Genomic_DNA"/>
</dbReference>
<dbReference type="PROSITE" id="PS00674">
    <property type="entry name" value="AAA"/>
    <property type="match status" value="1"/>
</dbReference>
<dbReference type="FunFam" id="3.40.50.300:FF:001218">
    <property type="entry name" value="AAA family ATPase, putative"/>
    <property type="match status" value="1"/>
</dbReference>
<feature type="compositionally biased region" description="Acidic residues" evidence="10">
    <location>
        <begin position="296"/>
        <end position="310"/>
    </location>
</feature>
<feature type="compositionally biased region" description="Polar residues" evidence="10">
    <location>
        <begin position="1430"/>
        <end position="1453"/>
    </location>
</feature>
<feature type="compositionally biased region" description="Polar residues" evidence="10">
    <location>
        <begin position="1603"/>
        <end position="1621"/>
    </location>
</feature>
<dbReference type="Pfam" id="PF17862">
    <property type="entry name" value="AAA_lid_3"/>
    <property type="match status" value="1"/>
</dbReference>
<dbReference type="InterPro" id="IPR041569">
    <property type="entry name" value="AAA_lid_3"/>
</dbReference>
<evidence type="ECO:0000256" key="6">
    <source>
        <dbReference type="ARBA" id="ARBA00022801"/>
    </source>
</evidence>
<evidence type="ECO:0000256" key="4">
    <source>
        <dbReference type="ARBA" id="ARBA00022454"/>
    </source>
</evidence>
<feature type="compositionally biased region" description="Acidic residues" evidence="10">
    <location>
        <begin position="364"/>
        <end position="378"/>
    </location>
</feature>
<dbReference type="GO" id="GO:0140674">
    <property type="term" value="F:ATP-dependent histone chaperone activity"/>
    <property type="evidence" value="ECO:0007669"/>
    <property type="project" value="UniProtKB-ARBA"/>
</dbReference>
<dbReference type="GO" id="GO:0000785">
    <property type="term" value="C:chromatin"/>
    <property type="evidence" value="ECO:0007669"/>
    <property type="project" value="UniProtKB-ARBA"/>
</dbReference>
<feature type="compositionally biased region" description="Polar residues" evidence="10">
    <location>
        <begin position="1545"/>
        <end position="1557"/>
    </location>
</feature>
<dbReference type="GO" id="GO:0045815">
    <property type="term" value="P:transcription initiation-coupled chromatin remodeling"/>
    <property type="evidence" value="ECO:0007669"/>
    <property type="project" value="TreeGrafter"/>
</dbReference>
<feature type="compositionally biased region" description="Polar residues" evidence="10">
    <location>
        <begin position="1511"/>
        <end position="1522"/>
    </location>
</feature>
<keyword evidence="4" id="KW-0158">Chromosome</keyword>
<dbReference type="InterPro" id="IPR003593">
    <property type="entry name" value="AAA+_ATPase"/>
</dbReference>
<evidence type="ECO:0000259" key="11">
    <source>
        <dbReference type="SMART" id="SM00382"/>
    </source>
</evidence>
<dbReference type="GO" id="GO:0016887">
    <property type="term" value="F:ATP hydrolysis activity"/>
    <property type="evidence" value="ECO:0007669"/>
    <property type="project" value="InterPro"/>
</dbReference>
<dbReference type="GO" id="GO:0005634">
    <property type="term" value="C:nucleus"/>
    <property type="evidence" value="ECO:0007669"/>
    <property type="project" value="UniProtKB-SubCell"/>
</dbReference>
<sequence length="1718" mass="189589">MPSKPLNKRTLEEIANADDSDDTDYDDRSAVPSRRHKRAKMGKKPSRRRRAYGSGSDDIESDEDDISEESFNENSEGSEEVETNEKGRPLRRAVKSRPKYEEPDSDEEDFDVKTSASEVEEELEQEEQGRDSRRKRKSLIVRLNIASPVKSTRSDRTRSGSYGGKTIPTSAVQNLRATRRSSRHGGEEDETLIALTDSGRHAQVTRQGTRSPEGVPRRAMRGGKYPSKSTIDEESAESNGKLLDIGEPEIGASQDVATTTEVEKTIPRLLSDIQDAAMEVDEAEVEDTNIIAESMHEEDAEAEDDDEDDGPITSKRKTRSSQADVPNAEDEDSEALRPGRRSLRRTVREEKSQGRSRPRKGVDESSDFEPGPEEEGVDSEMGSDGSDESLQKTGRRNDDDSSNGRRSARLSRKRSARQSPETDGDREAELAEELAELKPDRRSRRKRSPEVVISYEPRNRGKRPDYRLLRPELNVPLEDLEEEAAPTPTRRGRGGGGSGGGGWQRSFLPTAGPFGGSAGGPPVLGGMGGYGATGGVDSDSSDDEIMQRPKPVTNAVGMTPMTAQNATFGLFPGAQSHNADPAQGTAGTPANLGKVKDKQALADADPLGVPQDVNFDEVGGLQGHIDQLKEMVALPLLYPEIFQRFHIVPPRGVLFHGPPGTGKTLLARALASSVSSQGQKVTFYMRKGADALSKWVGEAERQLRLLFEEARKTQPSIIFFDEIDGLAPVRSSKQEQIHASIVATLLALMDGMDGRGQVIVIGATNRPDSVDPALRRPGRFDREFYFPLPNTEARRAILDIHTKGWNPPLDPVIKDELAELTKGYGGADLRALCTEAALNAVQRRYPQIYRSTEKLLIDPAKIEVTPKDFMMSVKKMVPSSERSSSSGASPLPATVEPLLREPLKIIKDIVGEILPQKKRLTALEEAQFEEPSNERGFRREKMQQNFEMSRVFRPRLLVRGVPGMGQQYLAAAILNHFEGLHVQSFDLPTLLSDSTRSQEAAVVQLFTEVKTHKPSVIYIPNVLTWYATVGQTVIATFVGLLRALQPTDPILVLGILESESDEKDIETEMIRNFFGYSKKNQFELQNPDQQARREFFSTLIEYIKTAPADFPDPENRIKRKPEILPPAPPEKIPEPQPLSKEELKMQKRKDRHTLNLLKIRLQPIMDQIRTKYRKFRTGVIEESQIRYLYEEENPAIVTSDLPIERRLVASFRPYEKDTDQHGEPVLREQSTGKIFYNIDSVIIEKRLSNGYYKRPKDFLADIKRLAKDAKAIGDPDRLLKANELLANVEVDIDTIEMGEPALAAECEKVYLRERKREEEAIEKARTAAEANGIAPPPRRSNVPLNNAEQASENPSSGAIQLGESLPDVRPRVAGDPVTPPPVSNHTSVMTNGYSTTMGMAGGGGSDLNDGSHNATNGSKDEDIQMGGTDEQPNSKSDSTEHPSQQSSFGQSAQPRPPHSYTAPSQAMRQASGMSAPRSQVDNMTVLAEGSQPADYSNEASTTQTTSKKSSGPQHNTQRSGDQPQPLRPDFDQFSPEGIDEDIPDTQGTKQNSAPRSSQGDHAEVVLNLQGSQSSAPSSGSQAPGHIRSQPQSQSQNPPVPLFSASNETRPRAHSSNINNLLNDAPPSAEKSLAVSQHQGQLVISYEQASTLHEALTLRTSGWTVEQLEQVNTALMDTVWKLRGEWNRGKVIEECQTVFEEVHEDVKQIQGIGEASWAH</sequence>
<dbReference type="SMART" id="SM00382">
    <property type="entry name" value="AAA"/>
    <property type="match status" value="1"/>
</dbReference>
<keyword evidence="13" id="KW-1185">Reference proteome</keyword>
<dbReference type="CDD" id="cd05491">
    <property type="entry name" value="Bromo_TBP7_like"/>
    <property type="match status" value="1"/>
</dbReference>
<feature type="compositionally biased region" description="Basic and acidic residues" evidence="10">
    <location>
        <begin position="423"/>
        <end position="440"/>
    </location>
</feature>
<dbReference type="FunFam" id="3.40.50.300:FF:000061">
    <property type="entry name" value="ATPase family, AAA domain-containing 2"/>
    <property type="match status" value="1"/>
</dbReference>
<accession>A0A0G2E020</accession>
<feature type="compositionally biased region" description="Basic residues" evidence="10">
    <location>
        <begin position="33"/>
        <end position="51"/>
    </location>
</feature>
<feature type="compositionally biased region" description="Basic and acidic residues" evidence="10">
    <location>
        <begin position="457"/>
        <end position="470"/>
    </location>
</feature>
<gene>
    <name evidence="12" type="ORF">UCRPC4_g05921</name>
</gene>
<feature type="compositionally biased region" description="Polar residues" evidence="10">
    <location>
        <begin position="1342"/>
        <end position="1358"/>
    </location>
</feature>
<feature type="compositionally biased region" description="Polar residues" evidence="10">
    <location>
        <begin position="1461"/>
        <end position="1482"/>
    </location>
</feature>
<feature type="compositionally biased region" description="Basic residues" evidence="10">
    <location>
        <begin position="406"/>
        <end position="416"/>
    </location>
</feature>
<feature type="region of interest" description="Disordered" evidence="10">
    <location>
        <begin position="282"/>
        <end position="500"/>
    </location>
</feature>
<feature type="region of interest" description="Disordered" evidence="10">
    <location>
        <begin position="1"/>
        <end position="260"/>
    </location>
</feature>
<dbReference type="GO" id="GO:0006337">
    <property type="term" value="P:nucleosome disassembly"/>
    <property type="evidence" value="ECO:0007669"/>
    <property type="project" value="TreeGrafter"/>
</dbReference>
<evidence type="ECO:0000256" key="5">
    <source>
        <dbReference type="ARBA" id="ARBA00022741"/>
    </source>
</evidence>
<evidence type="ECO:0000256" key="1">
    <source>
        <dbReference type="ARBA" id="ARBA00004123"/>
    </source>
</evidence>
<evidence type="ECO:0000256" key="8">
    <source>
        <dbReference type="ARBA" id="ARBA00023117"/>
    </source>
</evidence>
<feature type="compositionally biased region" description="Polar residues" evidence="10">
    <location>
        <begin position="167"/>
        <end position="176"/>
    </location>
</feature>
<evidence type="ECO:0000256" key="2">
    <source>
        <dbReference type="ARBA" id="ARBA00004286"/>
    </source>
</evidence>
<feature type="compositionally biased region" description="Low complexity" evidence="10">
    <location>
        <begin position="1500"/>
        <end position="1510"/>
    </location>
</feature>
<evidence type="ECO:0000313" key="12">
    <source>
        <dbReference type="EMBL" id="KKY16412.1"/>
    </source>
</evidence>
<keyword evidence="7" id="KW-0067">ATP-binding</keyword>
<proteinExistence type="inferred from homology"/>
<dbReference type="PANTHER" id="PTHR23069:SF0">
    <property type="entry name" value="TAT-BINDING HOMOLOG 7"/>
    <property type="match status" value="1"/>
</dbReference>
<dbReference type="PANTHER" id="PTHR23069">
    <property type="entry name" value="AAA DOMAIN-CONTAINING"/>
    <property type="match status" value="1"/>
</dbReference>
<comment type="caution">
    <text evidence="12">The sequence shown here is derived from an EMBL/GenBank/DDBJ whole genome shotgun (WGS) entry which is preliminary data.</text>
</comment>
<dbReference type="GO" id="GO:0042393">
    <property type="term" value="F:histone binding"/>
    <property type="evidence" value="ECO:0007669"/>
    <property type="project" value="UniProtKB-ARBA"/>
</dbReference>
<feature type="compositionally biased region" description="Acidic residues" evidence="10">
    <location>
        <begin position="15"/>
        <end position="25"/>
    </location>
</feature>
<evidence type="ECO:0000256" key="9">
    <source>
        <dbReference type="ARBA" id="ARBA00023242"/>
    </source>
</evidence>
<dbReference type="InterPro" id="IPR045199">
    <property type="entry name" value="ATAD2-like"/>
</dbReference>
<feature type="compositionally biased region" description="Polar residues" evidence="10">
    <location>
        <begin position="1408"/>
        <end position="1417"/>
    </location>
</feature>
<feature type="compositionally biased region" description="Low complexity" evidence="10">
    <location>
        <begin position="1569"/>
        <end position="1596"/>
    </location>
</feature>
<comment type="similarity">
    <text evidence="3">Belongs to the AAA ATPase family.</text>
</comment>
<dbReference type="Pfam" id="PF00004">
    <property type="entry name" value="AAA"/>
    <property type="match status" value="2"/>
</dbReference>
<name>A0A0G2E020_PHACM</name>
<evidence type="ECO:0000256" key="10">
    <source>
        <dbReference type="SAM" id="MobiDB-lite"/>
    </source>
</evidence>
<reference evidence="12 13" key="1">
    <citation type="submission" date="2015-05" db="EMBL/GenBank/DDBJ databases">
        <title>Distinctive expansion of gene families associated with plant cell wall degradation and secondary metabolism in the genomes of grapevine trunk pathogens.</title>
        <authorList>
            <person name="Lawrence D.P."/>
            <person name="Travadon R."/>
            <person name="Rolshausen P.E."/>
            <person name="Baumgartner K."/>
        </authorList>
    </citation>
    <scope>NUCLEOTIDE SEQUENCE [LARGE SCALE GENOMIC DNA]</scope>
    <source>
        <strain evidence="12">UCRPC4</strain>
    </source>
</reference>